<keyword evidence="4" id="KW-0804">Transcription</keyword>
<dbReference type="Gene3D" id="1.10.10.10">
    <property type="entry name" value="Winged helix-like DNA-binding domain superfamily/Winged helix DNA-binding domain"/>
    <property type="match status" value="1"/>
</dbReference>
<gene>
    <name evidence="6" type="primary">lsrR_1</name>
    <name evidence="6" type="ORF">Mame_00679</name>
</gene>
<dbReference type="Gene3D" id="3.40.50.1360">
    <property type="match status" value="1"/>
</dbReference>
<evidence type="ECO:0000259" key="5">
    <source>
        <dbReference type="Pfam" id="PF04198"/>
    </source>
</evidence>
<dbReference type="InterPro" id="IPR037171">
    <property type="entry name" value="NagB/RpiA_transferase-like"/>
</dbReference>
<accession>A0A1U9YX88</accession>
<dbReference type="AlphaFoldDB" id="A0A1U9YX88"/>
<dbReference type="eggNOG" id="COG2390">
    <property type="taxonomic scope" value="Bacteria"/>
</dbReference>
<keyword evidence="3" id="KW-0238">DNA-binding</keyword>
<evidence type="ECO:0000256" key="1">
    <source>
        <dbReference type="ARBA" id="ARBA00010466"/>
    </source>
</evidence>
<protein>
    <submittedName>
        <fullName evidence="6">Transcriptional regulator LsrR</fullName>
    </submittedName>
</protein>
<dbReference type="EMBL" id="CP020330">
    <property type="protein sequence ID" value="AQZ50055.1"/>
    <property type="molecule type" value="Genomic_DNA"/>
</dbReference>
<evidence type="ECO:0000313" key="7">
    <source>
        <dbReference type="Proteomes" id="UP000191135"/>
    </source>
</evidence>
<evidence type="ECO:0000313" key="6">
    <source>
        <dbReference type="EMBL" id="AQZ50055.1"/>
    </source>
</evidence>
<dbReference type="InterPro" id="IPR007324">
    <property type="entry name" value="Sugar-bd_dom_put"/>
</dbReference>
<evidence type="ECO:0000256" key="2">
    <source>
        <dbReference type="ARBA" id="ARBA00023015"/>
    </source>
</evidence>
<dbReference type="STRING" id="1122214.Mame_00679"/>
<dbReference type="PANTHER" id="PTHR34294:SF1">
    <property type="entry name" value="TRANSCRIPTIONAL REGULATOR LSRR"/>
    <property type="match status" value="1"/>
</dbReference>
<dbReference type="KEGG" id="mmed:Mame_00679"/>
<dbReference type="GO" id="GO:0030246">
    <property type="term" value="F:carbohydrate binding"/>
    <property type="evidence" value="ECO:0007669"/>
    <property type="project" value="InterPro"/>
</dbReference>
<sequence length="321" mass="33867">MARAGRRRDFDESMALRAAWLHYGGGLTQAEVAARLDISTVKAHRLIAWANQSGAVKVSIDGDVAECVALETRLAEEFGLTHCEVVPDLGERGMPLRALGIAGARFIRQEIESERSDVIGVGHGRTLASAVDALPRIAANGVRFVSLMGGLTRNYAANPHDVIHRLAEKTGASAYVMPIPFFANTAADREVFLAQRGVSQVIDLAARSDLMLVGIGTANPGAQLVASHMIDVAEIGEVQERGGAGEVLGHFFDRDGQLVETSLSARTVSLDIRALGKRRIVAIAGGEEKLNAMAAVLRSGTISGLITDEATAAALADGRIG</sequence>
<keyword evidence="7" id="KW-1185">Reference proteome</keyword>
<evidence type="ECO:0000256" key="4">
    <source>
        <dbReference type="ARBA" id="ARBA00023163"/>
    </source>
</evidence>
<dbReference type="InterPro" id="IPR036388">
    <property type="entry name" value="WH-like_DNA-bd_sf"/>
</dbReference>
<dbReference type="RefSeq" id="WP_026173637.1">
    <property type="nucleotide sequence ID" value="NZ_AQWH01000015.1"/>
</dbReference>
<dbReference type="Pfam" id="PF04198">
    <property type="entry name" value="Sugar-bind"/>
    <property type="match status" value="1"/>
</dbReference>
<feature type="domain" description="Sugar-binding" evidence="5">
    <location>
        <begin position="64"/>
        <end position="315"/>
    </location>
</feature>
<reference evidence="6 7" key="1">
    <citation type="submission" date="2017-03" db="EMBL/GenBank/DDBJ databases">
        <title>Foreign affairs: Plasmid Transfer between Roseobacters and Rhizobia.</title>
        <authorList>
            <person name="Bartling P."/>
            <person name="Bunk B."/>
            <person name="Overmann J."/>
            <person name="Brinkmann H."/>
            <person name="Petersen J."/>
        </authorList>
    </citation>
    <scope>NUCLEOTIDE SEQUENCE [LARGE SCALE GENOMIC DNA]</scope>
    <source>
        <strain evidence="6 7">MACL11</strain>
    </source>
</reference>
<evidence type="ECO:0000256" key="3">
    <source>
        <dbReference type="ARBA" id="ARBA00023125"/>
    </source>
</evidence>
<proteinExistence type="inferred from homology"/>
<dbReference type="InterPro" id="IPR051054">
    <property type="entry name" value="SorC_transcr_regulators"/>
</dbReference>
<dbReference type="OrthoDB" id="7355674at2"/>
<dbReference type="Proteomes" id="UP000191135">
    <property type="component" value="Chromosome"/>
</dbReference>
<dbReference type="GO" id="GO:0003677">
    <property type="term" value="F:DNA binding"/>
    <property type="evidence" value="ECO:0007669"/>
    <property type="project" value="UniProtKB-KW"/>
</dbReference>
<organism evidence="6 7">
    <name type="scientific">Martelella mediterranea DSM 17316</name>
    <dbReference type="NCBI Taxonomy" id="1122214"/>
    <lineage>
        <taxon>Bacteria</taxon>
        <taxon>Pseudomonadati</taxon>
        <taxon>Pseudomonadota</taxon>
        <taxon>Alphaproteobacteria</taxon>
        <taxon>Hyphomicrobiales</taxon>
        <taxon>Aurantimonadaceae</taxon>
        <taxon>Martelella</taxon>
    </lineage>
</organism>
<name>A0A1U9YX88_9HYPH</name>
<comment type="similarity">
    <text evidence="1">Belongs to the SorC transcriptional regulatory family.</text>
</comment>
<dbReference type="SUPFAM" id="SSF100950">
    <property type="entry name" value="NagB/RpiA/CoA transferase-like"/>
    <property type="match status" value="1"/>
</dbReference>
<dbReference type="PANTHER" id="PTHR34294">
    <property type="entry name" value="TRANSCRIPTIONAL REGULATOR-RELATED"/>
    <property type="match status" value="1"/>
</dbReference>
<keyword evidence="2" id="KW-0805">Transcription regulation</keyword>